<comment type="similarity">
    <text evidence="3">Belongs to the lysine N(6)-hydroxylase/L-ornithine N(5)-oxygenase family.</text>
</comment>
<dbReference type="InterPro" id="IPR036188">
    <property type="entry name" value="FAD/NAD-bd_sf"/>
</dbReference>
<dbReference type="InterPro" id="IPR025700">
    <property type="entry name" value="Lys/Orn_oxygenase"/>
</dbReference>
<organism evidence="8 9">
    <name type="scientific">Vibrio metschnikovii</name>
    <dbReference type="NCBI Taxonomy" id="28172"/>
    <lineage>
        <taxon>Bacteria</taxon>
        <taxon>Pseudomonadati</taxon>
        <taxon>Pseudomonadota</taxon>
        <taxon>Gammaproteobacteria</taxon>
        <taxon>Vibrionales</taxon>
        <taxon>Vibrionaceae</taxon>
        <taxon>Vibrio</taxon>
    </lineage>
</organism>
<evidence type="ECO:0000256" key="1">
    <source>
        <dbReference type="ARBA" id="ARBA00001974"/>
    </source>
</evidence>
<comment type="pathway">
    <text evidence="2">Siderophore biosynthesis.</text>
</comment>
<sequence>MQTKVYDILGIGIGPFNLSLAALAEPLKDLECLFVDANSGFNWHPGMLLESSRLQTPFMSDLVTLADPTSRYSYLNFAKKTDRLYRFYIRENFFLPRQEYNLYCQWVCAELSNLRFNFKVTQISFDGDADVYLVKGQDRASEKEITLRARYLVLGTGTQPWIPDFCSGADNRIIHSARYLHNKQVLQNQSEITVVGSGQSAAEIFEDLLMDIDKHGYRLRWLTRSPRFFPLEYTKLTLEMTSPEYIDYFHALPEEKRRELIASQKSLYKGINADLIDNIYDLLYQKQLHGDVDVQLLTNTALQSVNRDEQPLRLTCQHTELKKNFELTSSVLVMATGYSYQLPDFLDPIRAQLLFDQAGCPDVQRHYHIDKAGRIFMQNVGLHTHGICSPDLGMGCYRNATILREILGEAPYEVEQSIAFQNFGLPKQASMVVEMTKPLVSFQSQLQQEAS</sequence>
<keyword evidence="8" id="KW-0503">Monooxygenase</keyword>
<evidence type="ECO:0000256" key="6">
    <source>
        <dbReference type="ARBA" id="ARBA00022857"/>
    </source>
</evidence>
<protein>
    <submittedName>
        <fullName evidence="8">SidA/IucD/PvdA family monooxygenase</fullName>
    </submittedName>
</protein>
<dbReference type="Pfam" id="PF13434">
    <property type="entry name" value="Lys_Orn_oxgnase"/>
    <property type="match status" value="1"/>
</dbReference>
<keyword evidence="5" id="KW-0274">FAD</keyword>
<keyword evidence="4" id="KW-0285">Flavoprotein</keyword>
<evidence type="ECO:0000256" key="7">
    <source>
        <dbReference type="ARBA" id="ARBA00023002"/>
    </source>
</evidence>
<dbReference type="AlphaFoldDB" id="A0A9X0RCQ4"/>
<evidence type="ECO:0000313" key="8">
    <source>
        <dbReference type="EMBL" id="MBC5852818.1"/>
    </source>
</evidence>
<evidence type="ECO:0000256" key="2">
    <source>
        <dbReference type="ARBA" id="ARBA00004924"/>
    </source>
</evidence>
<keyword evidence="7" id="KW-0560">Oxidoreductase</keyword>
<reference evidence="8" key="1">
    <citation type="submission" date="2020-08" db="EMBL/GenBank/DDBJ databases">
        <title>Genome Sequencing and Pan-Genome Analysis of Migratory bird Vibrio Strains, Inner Mongolia.</title>
        <authorList>
            <person name="Zheng L."/>
        </authorList>
    </citation>
    <scope>NUCLEOTIDE SEQUENCE</scope>
    <source>
        <strain evidence="8">M13F</strain>
    </source>
</reference>
<dbReference type="PANTHER" id="PTHR42802:SF1">
    <property type="entry name" value="L-ORNITHINE N(5)-MONOOXYGENASE"/>
    <property type="match status" value="1"/>
</dbReference>
<name>A0A9X0RCQ4_VIBME</name>
<proteinExistence type="inferred from homology"/>
<evidence type="ECO:0000313" key="9">
    <source>
        <dbReference type="Proteomes" id="UP000615796"/>
    </source>
</evidence>
<comment type="caution">
    <text evidence="8">The sequence shown here is derived from an EMBL/GenBank/DDBJ whole genome shotgun (WGS) entry which is preliminary data.</text>
</comment>
<keyword evidence="9" id="KW-1185">Reference proteome</keyword>
<dbReference type="RefSeq" id="WP_187027078.1">
    <property type="nucleotide sequence ID" value="NZ_JACRUP010000019.1"/>
</dbReference>
<accession>A0A9X0RCQ4</accession>
<dbReference type="Gene3D" id="3.50.50.60">
    <property type="entry name" value="FAD/NAD(P)-binding domain"/>
    <property type="match status" value="1"/>
</dbReference>
<evidence type="ECO:0000256" key="3">
    <source>
        <dbReference type="ARBA" id="ARBA00007588"/>
    </source>
</evidence>
<evidence type="ECO:0000256" key="4">
    <source>
        <dbReference type="ARBA" id="ARBA00022630"/>
    </source>
</evidence>
<gene>
    <name evidence="8" type="ORF">H8Q88_18095</name>
</gene>
<keyword evidence="6" id="KW-0521">NADP</keyword>
<dbReference type="PANTHER" id="PTHR42802">
    <property type="entry name" value="MONOOXYGENASE"/>
    <property type="match status" value="1"/>
</dbReference>
<dbReference type="SUPFAM" id="SSF51905">
    <property type="entry name" value="FAD/NAD(P)-binding domain"/>
    <property type="match status" value="1"/>
</dbReference>
<dbReference type="EMBL" id="JACRUP010000019">
    <property type="protein sequence ID" value="MBC5852818.1"/>
    <property type="molecule type" value="Genomic_DNA"/>
</dbReference>
<evidence type="ECO:0000256" key="5">
    <source>
        <dbReference type="ARBA" id="ARBA00022827"/>
    </source>
</evidence>
<dbReference type="GO" id="GO:0004497">
    <property type="term" value="F:monooxygenase activity"/>
    <property type="evidence" value="ECO:0007669"/>
    <property type="project" value="UniProtKB-KW"/>
</dbReference>
<comment type="cofactor">
    <cofactor evidence="1">
        <name>FAD</name>
        <dbReference type="ChEBI" id="CHEBI:57692"/>
    </cofactor>
</comment>
<dbReference type="Proteomes" id="UP000615796">
    <property type="component" value="Unassembled WGS sequence"/>
</dbReference>